<dbReference type="InterPro" id="IPR055199">
    <property type="entry name" value="Hda_lid"/>
</dbReference>
<feature type="domain" description="AAA+ ATPase" evidence="2">
    <location>
        <begin position="43"/>
        <end position="171"/>
    </location>
</feature>
<gene>
    <name evidence="3" type="ORF">JYU29_04885</name>
</gene>
<dbReference type="RefSeq" id="WP_213983597.1">
    <property type="nucleotide sequence ID" value="NZ_JAFMNX010000001.1"/>
</dbReference>
<evidence type="ECO:0000256" key="1">
    <source>
        <dbReference type="SAM" id="MobiDB-lite"/>
    </source>
</evidence>
<comment type="caution">
    <text evidence="3">The sequence shown here is derived from an EMBL/GenBank/DDBJ whole genome shotgun (WGS) entry which is preliminary data.</text>
</comment>
<dbReference type="Pfam" id="PF22688">
    <property type="entry name" value="Hda_lid"/>
    <property type="match status" value="1"/>
</dbReference>
<dbReference type="EMBL" id="JAFMNX010000001">
    <property type="protein sequence ID" value="MBS9720023.1"/>
    <property type="molecule type" value="Genomic_DNA"/>
</dbReference>
<dbReference type="SUPFAM" id="SSF52540">
    <property type="entry name" value="P-loop containing nucleoside triphosphate hydrolases"/>
    <property type="match status" value="1"/>
</dbReference>
<dbReference type="SMART" id="SM00382">
    <property type="entry name" value="AAA"/>
    <property type="match status" value="1"/>
</dbReference>
<organism evidence="3 4">
    <name type="scientific">Tianweitania aestuarii</name>
    <dbReference type="NCBI Taxonomy" id="2814886"/>
    <lineage>
        <taxon>Bacteria</taxon>
        <taxon>Pseudomonadati</taxon>
        <taxon>Pseudomonadota</taxon>
        <taxon>Alphaproteobacteria</taxon>
        <taxon>Hyphomicrobiales</taxon>
        <taxon>Phyllobacteriaceae</taxon>
        <taxon>Tianweitania</taxon>
    </lineage>
</organism>
<evidence type="ECO:0000313" key="4">
    <source>
        <dbReference type="Proteomes" id="UP001297272"/>
    </source>
</evidence>
<dbReference type="PANTHER" id="PTHR30050:SF5">
    <property type="entry name" value="DNAA REGULATORY INACTIVATOR HDA"/>
    <property type="match status" value="1"/>
</dbReference>
<dbReference type="Gene3D" id="3.40.50.300">
    <property type="entry name" value="P-loop containing nucleotide triphosphate hydrolases"/>
    <property type="match status" value="1"/>
</dbReference>
<accession>A0ABS5RSI6</accession>
<proteinExistence type="predicted"/>
<dbReference type="Proteomes" id="UP001297272">
    <property type="component" value="Unassembled WGS sequence"/>
</dbReference>
<keyword evidence="4" id="KW-1185">Reference proteome</keyword>
<feature type="region of interest" description="Disordered" evidence="1">
    <location>
        <begin position="1"/>
        <end position="20"/>
    </location>
</feature>
<sequence length="225" mass="24004">MSSGARQIPLDLGHRPGQSRDHFVGSQENAAALNLIDRWPHWSAPLALLVGPSGSGKSHLLSIFCEESGAIDAVADYDAAIDAAEEGRPIILDDADALRIDQVAMFHLINAVRSGGATLLMSAQHAPAAWSVTLPDLASRLKTAAVVDIGEPGDMLLSAVVTKLFADRQIEIEPHVVQFITRRIERSLAAAITAVEDIDRAALEQRRPITRALAAEVLVSDGRAT</sequence>
<dbReference type="PANTHER" id="PTHR30050">
    <property type="entry name" value="CHROMOSOMAL REPLICATION INITIATOR PROTEIN DNAA"/>
    <property type="match status" value="1"/>
</dbReference>
<protein>
    <recommendedName>
        <fullName evidence="2">AAA+ ATPase domain-containing protein</fullName>
    </recommendedName>
</protein>
<dbReference type="InterPro" id="IPR027417">
    <property type="entry name" value="P-loop_NTPase"/>
</dbReference>
<dbReference type="Gene3D" id="1.10.8.60">
    <property type="match status" value="1"/>
</dbReference>
<evidence type="ECO:0000259" key="2">
    <source>
        <dbReference type="SMART" id="SM00382"/>
    </source>
</evidence>
<dbReference type="InterPro" id="IPR003593">
    <property type="entry name" value="AAA+_ATPase"/>
</dbReference>
<name>A0ABS5RSI6_9HYPH</name>
<evidence type="ECO:0000313" key="3">
    <source>
        <dbReference type="EMBL" id="MBS9720023.1"/>
    </source>
</evidence>
<reference evidence="3 4" key="1">
    <citation type="submission" date="2021-03" db="EMBL/GenBank/DDBJ databases">
        <title>Tianweitania aestuarii sp. nov., isolated from a tidal flat.</title>
        <authorList>
            <person name="Park S."/>
            <person name="Yoon J.-H."/>
        </authorList>
    </citation>
    <scope>NUCLEOTIDE SEQUENCE [LARGE SCALE GENOMIC DNA]</scope>
    <source>
        <strain evidence="3 4">BSSL-BM11</strain>
    </source>
</reference>